<evidence type="ECO:0000313" key="10">
    <source>
        <dbReference type="Proteomes" id="UP000654947"/>
    </source>
</evidence>
<evidence type="ECO:0000256" key="5">
    <source>
        <dbReference type="ARBA" id="ARBA00022989"/>
    </source>
</evidence>
<evidence type="ECO:0000259" key="8">
    <source>
        <dbReference type="PROSITE" id="PS50850"/>
    </source>
</evidence>
<feature type="transmembrane region" description="Helical" evidence="7">
    <location>
        <begin position="201"/>
        <end position="220"/>
    </location>
</feature>
<sequence length="513" mass="51388">MDTPHRERTGPRSRLGALLLLLPALLVSMDISVLFVAAPVVVEDLDPTATQWLWMMDVYGFVLAGLLIPMGALGDRIGRRRLLLAGALAFGAASALLAAAPTPQLFIAGRVLLGAGAATLAPSTLSLLRVMFTDPGRRRTAVGMWTAAFAGGAVVGPVIGGALLEFFWWGSVFLINLPVMALLLAAGPFLLPEYRSAGRDAFDLTGAVASLVAVIALVQAAKRFVEHGPDGAGAVALAVGAAALTLFLLRQRRARNPLVDLSLFTRPAFSASVLGNTAVSFAASGLGLLTFTFLQVVHGASPLSAALYTLPTVFGTVTGATLAGILAARIRPAVLMPGGLSVGAAGFGSVAAVGTDTHIAVFIGGYTVLTLGIGLVATLANTLILATAPPERAGAAAGVSETSTELGGALGIATLGTVAASVYRDTMAGAVPGAGRAATENVAGASSTAAHLPPEEAASLLATAFDAYTSGMSAAAATGAGTLLLVALVAAASLRRIHAGTGREPAVAGPAPV</sequence>
<evidence type="ECO:0000256" key="7">
    <source>
        <dbReference type="SAM" id="Phobius"/>
    </source>
</evidence>
<gene>
    <name evidence="9" type="ORF">GCM10007147_09290</name>
</gene>
<feature type="transmembrane region" description="Helical" evidence="7">
    <location>
        <begin position="306"/>
        <end position="327"/>
    </location>
</feature>
<dbReference type="SUPFAM" id="SSF103473">
    <property type="entry name" value="MFS general substrate transporter"/>
    <property type="match status" value="1"/>
</dbReference>
<feature type="transmembrane region" description="Helical" evidence="7">
    <location>
        <begin position="269"/>
        <end position="294"/>
    </location>
</feature>
<keyword evidence="4 7" id="KW-0812">Transmembrane</keyword>
<dbReference type="PANTHER" id="PTHR42718">
    <property type="entry name" value="MAJOR FACILITATOR SUPERFAMILY MULTIDRUG TRANSPORTER MFSC"/>
    <property type="match status" value="1"/>
</dbReference>
<feature type="transmembrane region" description="Helical" evidence="7">
    <location>
        <begin position="334"/>
        <end position="353"/>
    </location>
</feature>
<keyword evidence="6 7" id="KW-0472">Membrane</keyword>
<dbReference type="AlphaFoldDB" id="A0A918X8Y4"/>
<dbReference type="Pfam" id="PF07690">
    <property type="entry name" value="MFS_1"/>
    <property type="match status" value="1"/>
</dbReference>
<dbReference type="GO" id="GO:0005886">
    <property type="term" value="C:plasma membrane"/>
    <property type="evidence" value="ECO:0007669"/>
    <property type="project" value="UniProtKB-SubCell"/>
</dbReference>
<feature type="transmembrane region" description="Helical" evidence="7">
    <location>
        <begin position="53"/>
        <end position="70"/>
    </location>
</feature>
<name>A0A918X8Y4_9ACTN</name>
<evidence type="ECO:0000313" key="9">
    <source>
        <dbReference type="EMBL" id="GHD18761.1"/>
    </source>
</evidence>
<organism evidence="9 10">
    <name type="scientific">Nocardiopsis kunsanensis</name>
    <dbReference type="NCBI Taxonomy" id="141693"/>
    <lineage>
        <taxon>Bacteria</taxon>
        <taxon>Bacillati</taxon>
        <taxon>Actinomycetota</taxon>
        <taxon>Actinomycetes</taxon>
        <taxon>Streptosporangiales</taxon>
        <taxon>Nocardiopsidaceae</taxon>
        <taxon>Nocardiopsis</taxon>
    </lineage>
</organism>
<accession>A0A918X8Y4</accession>
<dbReference type="InterPro" id="IPR020846">
    <property type="entry name" value="MFS_dom"/>
</dbReference>
<dbReference type="CDD" id="cd17321">
    <property type="entry name" value="MFS_MMR_MDR_like"/>
    <property type="match status" value="1"/>
</dbReference>
<comment type="caution">
    <text evidence="9">The sequence shown here is derived from an EMBL/GenBank/DDBJ whole genome shotgun (WGS) entry which is preliminary data.</text>
</comment>
<feature type="transmembrane region" description="Helical" evidence="7">
    <location>
        <begin position="474"/>
        <end position="494"/>
    </location>
</feature>
<evidence type="ECO:0000256" key="2">
    <source>
        <dbReference type="ARBA" id="ARBA00022448"/>
    </source>
</evidence>
<keyword evidence="5 7" id="KW-1133">Transmembrane helix</keyword>
<evidence type="ECO:0000256" key="6">
    <source>
        <dbReference type="ARBA" id="ARBA00023136"/>
    </source>
</evidence>
<dbReference type="Proteomes" id="UP000654947">
    <property type="component" value="Unassembled WGS sequence"/>
</dbReference>
<dbReference type="GO" id="GO:0022857">
    <property type="term" value="F:transmembrane transporter activity"/>
    <property type="evidence" value="ECO:0007669"/>
    <property type="project" value="InterPro"/>
</dbReference>
<keyword evidence="10" id="KW-1185">Reference proteome</keyword>
<feature type="transmembrane region" description="Helical" evidence="7">
    <location>
        <begin position="166"/>
        <end position="189"/>
    </location>
</feature>
<keyword evidence="2" id="KW-0813">Transport</keyword>
<dbReference type="PANTHER" id="PTHR42718:SF47">
    <property type="entry name" value="METHYL VIOLOGEN RESISTANCE PROTEIN SMVA"/>
    <property type="match status" value="1"/>
</dbReference>
<proteinExistence type="predicted"/>
<dbReference type="EMBL" id="BMXL01000003">
    <property type="protein sequence ID" value="GHD18761.1"/>
    <property type="molecule type" value="Genomic_DNA"/>
</dbReference>
<feature type="transmembrane region" description="Helical" evidence="7">
    <location>
        <begin position="82"/>
        <end position="101"/>
    </location>
</feature>
<dbReference type="InterPro" id="IPR036259">
    <property type="entry name" value="MFS_trans_sf"/>
</dbReference>
<evidence type="ECO:0000256" key="3">
    <source>
        <dbReference type="ARBA" id="ARBA00022475"/>
    </source>
</evidence>
<feature type="transmembrane region" description="Helical" evidence="7">
    <location>
        <begin position="359"/>
        <end position="385"/>
    </location>
</feature>
<feature type="transmembrane region" description="Helical" evidence="7">
    <location>
        <begin position="406"/>
        <end position="423"/>
    </location>
</feature>
<dbReference type="PROSITE" id="PS50850">
    <property type="entry name" value="MFS"/>
    <property type="match status" value="1"/>
</dbReference>
<evidence type="ECO:0000256" key="1">
    <source>
        <dbReference type="ARBA" id="ARBA00004651"/>
    </source>
</evidence>
<reference evidence="9 10" key="1">
    <citation type="journal article" date="2014" name="Int. J. Syst. Evol. Microbiol.">
        <title>Complete genome sequence of Corynebacterium casei LMG S-19264T (=DSM 44701T), isolated from a smear-ripened cheese.</title>
        <authorList>
            <consortium name="US DOE Joint Genome Institute (JGI-PGF)"/>
            <person name="Walter F."/>
            <person name="Albersmeier A."/>
            <person name="Kalinowski J."/>
            <person name="Ruckert C."/>
        </authorList>
    </citation>
    <scope>NUCLEOTIDE SEQUENCE [LARGE SCALE GENOMIC DNA]</scope>
    <source>
        <strain evidence="9 10">KCTC 19473</strain>
    </source>
</reference>
<dbReference type="RefSeq" id="WP_193517446.1">
    <property type="nucleotide sequence ID" value="NZ_BMXL01000003.1"/>
</dbReference>
<feature type="transmembrane region" description="Helical" evidence="7">
    <location>
        <begin position="232"/>
        <end position="249"/>
    </location>
</feature>
<dbReference type="InterPro" id="IPR011701">
    <property type="entry name" value="MFS"/>
</dbReference>
<protein>
    <submittedName>
        <fullName evidence="9">MFS transporter</fullName>
    </submittedName>
</protein>
<evidence type="ECO:0000256" key="4">
    <source>
        <dbReference type="ARBA" id="ARBA00022692"/>
    </source>
</evidence>
<dbReference type="Gene3D" id="1.20.1250.20">
    <property type="entry name" value="MFS general substrate transporter like domains"/>
    <property type="match status" value="1"/>
</dbReference>
<feature type="domain" description="Major facilitator superfamily (MFS) profile" evidence="8">
    <location>
        <begin position="16"/>
        <end position="493"/>
    </location>
</feature>
<feature type="transmembrane region" description="Helical" evidence="7">
    <location>
        <begin position="107"/>
        <end position="128"/>
    </location>
</feature>
<feature type="transmembrane region" description="Helical" evidence="7">
    <location>
        <begin position="140"/>
        <end position="160"/>
    </location>
</feature>
<keyword evidence="3" id="KW-1003">Cell membrane</keyword>
<comment type="subcellular location">
    <subcellularLocation>
        <location evidence="1">Cell membrane</location>
        <topology evidence="1">Multi-pass membrane protein</topology>
    </subcellularLocation>
</comment>